<protein>
    <submittedName>
        <fullName evidence="6">ABC-2 type transport system ATP-binding protein</fullName>
    </submittedName>
</protein>
<accession>A0A1M6IX62</accession>
<dbReference type="GO" id="GO:0005524">
    <property type="term" value="F:ATP binding"/>
    <property type="evidence" value="ECO:0007669"/>
    <property type="project" value="UniProtKB-KW"/>
</dbReference>
<evidence type="ECO:0000256" key="2">
    <source>
        <dbReference type="ARBA" id="ARBA00022448"/>
    </source>
</evidence>
<dbReference type="InterPro" id="IPR050763">
    <property type="entry name" value="ABC_transporter_ATP-binding"/>
</dbReference>
<evidence type="ECO:0000313" key="6">
    <source>
        <dbReference type="EMBL" id="SHJ39065.1"/>
    </source>
</evidence>
<dbReference type="PANTHER" id="PTHR42711">
    <property type="entry name" value="ABC TRANSPORTER ATP-BINDING PROTEIN"/>
    <property type="match status" value="1"/>
</dbReference>
<dbReference type="CDD" id="cd03230">
    <property type="entry name" value="ABC_DR_subfamily_A"/>
    <property type="match status" value="1"/>
</dbReference>
<dbReference type="Proteomes" id="UP000184310">
    <property type="component" value="Unassembled WGS sequence"/>
</dbReference>
<gene>
    <name evidence="6" type="ORF">SAMN02745163_01846</name>
</gene>
<keyword evidence="3" id="KW-0547">Nucleotide-binding</keyword>
<sequence>MNAIETKGLTKSYGKSRGINNLDLIVKQGEFFGFIGPNGAGKSTTIRTLLNLIFKTSGETKIFGLDCEKDSKKIKELIGFVPSEVNYYKHMRVSELLNYAISFKKTPDKDRLDYLCKLLDVDKDKKISDLSLGNKKKIAIIQAIINKPKLLILDEPTNGLDPLIQKRLFKLLKEENENGMTIFFSSHNLVEVQKFCDKVAIIKEGKLIGIKTIGDLLGKDTVKVIIESDDSLDEIITSKEVSNPKQEDNTTSFLYNGNINSLINKLNTINLNSLKIENPSLEESFMSYYEEDC</sequence>
<evidence type="ECO:0000256" key="3">
    <source>
        <dbReference type="ARBA" id="ARBA00022741"/>
    </source>
</evidence>
<keyword evidence="4 6" id="KW-0067">ATP-binding</keyword>
<dbReference type="RefSeq" id="WP_072986387.1">
    <property type="nucleotide sequence ID" value="NZ_FQZB01000008.1"/>
</dbReference>
<dbReference type="EMBL" id="FQZB01000008">
    <property type="protein sequence ID" value="SHJ39065.1"/>
    <property type="molecule type" value="Genomic_DNA"/>
</dbReference>
<dbReference type="GO" id="GO:0016887">
    <property type="term" value="F:ATP hydrolysis activity"/>
    <property type="evidence" value="ECO:0007669"/>
    <property type="project" value="InterPro"/>
</dbReference>
<keyword evidence="7" id="KW-1185">Reference proteome</keyword>
<dbReference type="AlphaFoldDB" id="A0A1M6IX62"/>
<dbReference type="SMART" id="SM00382">
    <property type="entry name" value="AAA"/>
    <property type="match status" value="1"/>
</dbReference>
<dbReference type="InterPro" id="IPR003593">
    <property type="entry name" value="AAA+_ATPase"/>
</dbReference>
<dbReference type="InterPro" id="IPR027417">
    <property type="entry name" value="P-loop_NTPase"/>
</dbReference>
<dbReference type="Gene3D" id="3.40.50.300">
    <property type="entry name" value="P-loop containing nucleotide triphosphate hydrolases"/>
    <property type="match status" value="1"/>
</dbReference>
<evidence type="ECO:0000256" key="1">
    <source>
        <dbReference type="ARBA" id="ARBA00005417"/>
    </source>
</evidence>
<dbReference type="Pfam" id="PF00005">
    <property type="entry name" value="ABC_tran"/>
    <property type="match status" value="1"/>
</dbReference>
<organism evidence="6 7">
    <name type="scientific">Clostridium cavendishii DSM 21758</name>
    <dbReference type="NCBI Taxonomy" id="1121302"/>
    <lineage>
        <taxon>Bacteria</taxon>
        <taxon>Bacillati</taxon>
        <taxon>Bacillota</taxon>
        <taxon>Clostridia</taxon>
        <taxon>Eubacteriales</taxon>
        <taxon>Clostridiaceae</taxon>
        <taxon>Clostridium</taxon>
    </lineage>
</organism>
<reference evidence="6 7" key="1">
    <citation type="submission" date="2016-11" db="EMBL/GenBank/DDBJ databases">
        <authorList>
            <person name="Jaros S."/>
            <person name="Januszkiewicz K."/>
            <person name="Wedrychowicz H."/>
        </authorList>
    </citation>
    <scope>NUCLEOTIDE SEQUENCE [LARGE SCALE GENOMIC DNA]</scope>
    <source>
        <strain evidence="6 7">DSM 21758</strain>
    </source>
</reference>
<dbReference type="PROSITE" id="PS50893">
    <property type="entry name" value="ABC_TRANSPORTER_2"/>
    <property type="match status" value="1"/>
</dbReference>
<keyword evidence="2" id="KW-0813">Transport</keyword>
<dbReference type="OrthoDB" id="9804819at2"/>
<name>A0A1M6IX62_9CLOT</name>
<dbReference type="SUPFAM" id="SSF52540">
    <property type="entry name" value="P-loop containing nucleoside triphosphate hydrolases"/>
    <property type="match status" value="1"/>
</dbReference>
<dbReference type="InterPro" id="IPR017871">
    <property type="entry name" value="ABC_transporter-like_CS"/>
</dbReference>
<evidence type="ECO:0000256" key="4">
    <source>
        <dbReference type="ARBA" id="ARBA00022840"/>
    </source>
</evidence>
<dbReference type="PANTHER" id="PTHR42711:SF5">
    <property type="entry name" value="ABC TRANSPORTER ATP-BINDING PROTEIN NATA"/>
    <property type="match status" value="1"/>
</dbReference>
<proteinExistence type="inferred from homology"/>
<evidence type="ECO:0000259" key="5">
    <source>
        <dbReference type="PROSITE" id="PS50893"/>
    </source>
</evidence>
<dbReference type="InterPro" id="IPR003439">
    <property type="entry name" value="ABC_transporter-like_ATP-bd"/>
</dbReference>
<dbReference type="STRING" id="1121302.SAMN02745163_01846"/>
<dbReference type="PROSITE" id="PS00211">
    <property type="entry name" value="ABC_TRANSPORTER_1"/>
    <property type="match status" value="1"/>
</dbReference>
<feature type="domain" description="ABC transporter" evidence="5">
    <location>
        <begin position="4"/>
        <end position="229"/>
    </location>
</feature>
<evidence type="ECO:0000313" key="7">
    <source>
        <dbReference type="Proteomes" id="UP000184310"/>
    </source>
</evidence>
<comment type="similarity">
    <text evidence="1">Belongs to the ABC transporter superfamily.</text>
</comment>